<accession>A0A9Q1H2Z3</accession>
<keyword evidence="5 11" id="KW-0732">Signal</keyword>
<keyword evidence="3" id="KW-0433">Leucine-rich repeat</keyword>
<evidence type="ECO:0000256" key="5">
    <source>
        <dbReference type="ARBA" id="ARBA00022729"/>
    </source>
</evidence>
<keyword evidence="10" id="KW-0325">Glycoprotein</keyword>
<evidence type="ECO:0000256" key="1">
    <source>
        <dbReference type="ARBA" id="ARBA00004167"/>
    </source>
</evidence>
<dbReference type="Proteomes" id="UP001152320">
    <property type="component" value="Chromosome 11"/>
</dbReference>
<evidence type="ECO:0000256" key="10">
    <source>
        <dbReference type="ARBA" id="ARBA00023180"/>
    </source>
</evidence>
<evidence type="ECO:0000256" key="3">
    <source>
        <dbReference type="ARBA" id="ARBA00022614"/>
    </source>
</evidence>
<dbReference type="EMBL" id="JAIZAY010000011">
    <property type="protein sequence ID" value="KAJ8033327.1"/>
    <property type="molecule type" value="Genomic_DNA"/>
</dbReference>
<keyword evidence="7" id="KW-1133">Transmembrane helix</keyword>
<organism evidence="13 14">
    <name type="scientific">Holothuria leucospilota</name>
    <name type="common">Black long sea cucumber</name>
    <name type="synonym">Mertensiothuria leucospilota</name>
    <dbReference type="NCBI Taxonomy" id="206669"/>
    <lineage>
        <taxon>Eukaryota</taxon>
        <taxon>Metazoa</taxon>
        <taxon>Echinodermata</taxon>
        <taxon>Eleutherozoa</taxon>
        <taxon>Echinozoa</taxon>
        <taxon>Holothuroidea</taxon>
        <taxon>Aspidochirotacea</taxon>
        <taxon>Aspidochirotida</taxon>
        <taxon>Holothuriidae</taxon>
        <taxon>Holothuria</taxon>
    </lineage>
</organism>
<dbReference type="SMART" id="SM00255">
    <property type="entry name" value="TIR"/>
    <property type="match status" value="1"/>
</dbReference>
<dbReference type="PANTHER" id="PTHR24365:SF541">
    <property type="entry name" value="PROTEIN TOLL-RELATED"/>
    <property type="match status" value="1"/>
</dbReference>
<dbReference type="FunFam" id="3.40.50.10140:FF:000026">
    <property type="entry name" value="Toll-like receptor 2"/>
    <property type="match status" value="1"/>
</dbReference>
<dbReference type="PRINTS" id="PR01537">
    <property type="entry name" value="INTRLKN1R1F"/>
</dbReference>
<dbReference type="InterPro" id="IPR000157">
    <property type="entry name" value="TIR_dom"/>
</dbReference>
<evidence type="ECO:0000259" key="12">
    <source>
        <dbReference type="PROSITE" id="PS50104"/>
    </source>
</evidence>
<reference evidence="13" key="1">
    <citation type="submission" date="2021-10" db="EMBL/GenBank/DDBJ databases">
        <title>Tropical sea cucumber genome reveals ecological adaptation and Cuvierian tubules defense mechanism.</title>
        <authorList>
            <person name="Chen T."/>
        </authorList>
    </citation>
    <scope>NUCLEOTIDE SEQUENCE</scope>
    <source>
        <strain evidence="13">Nanhai2018</strain>
        <tissue evidence="13">Muscle</tissue>
    </source>
</reference>
<comment type="caution">
    <text evidence="13">The sequence shown here is derived from an EMBL/GenBank/DDBJ whole genome shotgun (WGS) entry which is preliminary data.</text>
</comment>
<dbReference type="InterPro" id="IPR026906">
    <property type="entry name" value="LRR_5"/>
</dbReference>
<dbReference type="PANTHER" id="PTHR24365">
    <property type="entry name" value="TOLL-LIKE RECEPTOR"/>
    <property type="match status" value="1"/>
</dbReference>
<evidence type="ECO:0000313" key="13">
    <source>
        <dbReference type="EMBL" id="KAJ8033327.1"/>
    </source>
</evidence>
<dbReference type="Pfam" id="PF01582">
    <property type="entry name" value="TIR"/>
    <property type="match status" value="1"/>
</dbReference>
<dbReference type="SUPFAM" id="SSF52200">
    <property type="entry name" value="Toll/Interleukin receptor TIR domain"/>
    <property type="match status" value="1"/>
</dbReference>
<keyword evidence="14" id="KW-1185">Reference proteome</keyword>
<keyword evidence="6" id="KW-0677">Repeat</keyword>
<dbReference type="InterPro" id="IPR003591">
    <property type="entry name" value="Leu-rich_rpt_typical-subtyp"/>
</dbReference>
<dbReference type="Gene3D" id="3.40.50.10140">
    <property type="entry name" value="Toll/interleukin-1 receptor homology (TIR) domain"/>
    <property type="match status" value="1"/>
</dbReference>
<dbReference type="PROSITE" id="PS51450">
    <property type="entry name" value="LRR"/>
    <property type="match status" value="2"/>
</dbReference>
<dbReference type="SUPFAM" id="SSF52058">
    <property type="entry name" value="L domain-like"/>
    <property type="match status" value="3"/>
</dbReference>
<evidence type="ECO:0000256" key="7">
    <source>
        <dbReference type="ARBA" id="ARBA00022989"/>
    </source>
</evidence>
<comment type="similarity">
    <text evidence="2">Belongs to the Toll-like receptor family.</text>
</comment>
<evidence type="ECO:0000256" key="9">
    <source>
        <dbReference type="ARBA" id="ARBA00023170"/>
    </source>
</evidence>
<dbReference type="AlphaFoldDB" id="A0A9Q1H2Z3"/>
<dbReference type="Gene3D" id="3.80.10.10">
    <property type="entry name" value="Ribonuclease Inhibitor"/>
    <property type="match status" value="5"/>
</dbReference>
<feature type="domain" description="TIR" evidence="12">
    <location>
        <begin position="877"/>
        <end position="1012"/>
    </location>
</feature>
<dbReference type="SMART" id="SM00369">
    <property type="entry name" value="LRR_TYP"/>
    <property type="match status" value="12"/>
</dbReference>
<gene>
    <name evidence="13" type="ORF">HOLleu_23530</name>
</gene>
<dbReference type="GO" id="GO:0005886">
    <property type="term" value="C:plasma membrane"/>
    <property type="evidence" value="ECO:0007669"/>
    <property type="project" value="TreeGrafter"/>
</dbReference>
<dbReference type="GO" id="GO:0007165">
    <property type="term" value="P:signal transduction"/>
    <property type="evidence" value="ECO:0007669"/>
    <property type="project" value="InterPro"/>
</dbReference>
<dbReference type="GO" id="GO:0038023">
    <property type="term" value="F:signaling receptor activity"/>
    <property type="evidence" value="ECO:0007669"/>
    <property type="project" value="TreeGrafter"/>
</dbReference>
<evidence type="ECO:0000313" key="14">
    <source>
        <dbReference type="Proteomes" id="UP001152320"/>
    </source>
</evidence>
<dbReference type="FunFam" id="3.80.10.10:FF:000770">
    <property type="entry name" value="Uncharacterized protein"/>
    <property type="match status" value="1"/>
</dbReference>
<dbReference type="OrthoDB" id="1421090at2759"/>
<sequence>MVSRCCISVLLIFFFLLIISVRSVNVTECAQKWDCTWEKDFHIVRTEGTCTHIPYYDYPISGPPAVGPPGPCDLLVLCYDFYGSSSSMFECINVLSGDAEIKTLHLYRCNSLQITENDLAYFTSLEAFYISYASIQSIHDRAFYRMRNLTTIDIYQDYYGSGIFEYPKALIGPDGTYNSSFSDPPTAETHTVFLPKLEDLFIQNFLFRSGIPDNAFQNLQHLKRLTFAHVSLANSDFESMKRLSNLIQLEIYDSPFIDVLPASLSSSMPNLFHLSISMTSISNITNQLAHFTLLQTLTLTDNLLTYIAPHEFETLTNLSSLDLYGNTYLQDIPNIQTLARLRYLDLSFCSVSNLSSEVFSNSDKLQVIRLRGNKFTEIPKLFENVPKSLVSLKNIEIIDVSKNEIFVVRSYIFSNLPKVKLIDLSFNKITSIEEKAFFNLENIVEIQLDYNEITMMDPLALCYINSLQHLDLKYNKLANFPKFPYNANWSPGHDDLPENPFRTDLRGNPLTCDCNMFRDMFVLVGKHEWSLPYTYGQIWPGNYLLSNQRFDKTVLYCDTAFNGKQRIDDMLHLPSAFFSFITSTEECPAPCNCFRQCDDDLLYAVCNSGNLTSTPTGLNSETNLLSIRNNSIVKLTTASFSHLPNLVSVDLSDNFIQDIEPGTFADFQYLRTLILDGNNLTHLDSRSLNVSSPKFRILHLTSNYISSMANDTFRFVPSLTRLELADNSLTGLPTGIFDNLQNLSYLTVSGNPFNCSCDILYLTDWYKETVFELQRNLWTDVTELECAPFLNETELFDWVEQKELICNPPPTSVSVTKIVAKENPLRWTVWGSGVGSAIFLTSVICGMIYKFRLEILVLIYIKTGLKLPSNNSDDEGKEYDAFISFSSLDRDFVLEELVPNLEGNETHRKLCIHHRDFVVGECIATNIVNAIENSKRIVILCSQNYLQSEWCSYEFKTSHQQALRDRTRRIILIMMEDVQKKSLDKEIKAYVSTNTYLDRKDPLFWSKLAYSVPESKPNEKILDGENMTRIDTCDADVITNANTSTTL</sequence>
<dbReference type="Pfam" id="PF13306">
    <property type="entry name" value="LRR_5"/>
    <property type="match status" value="1"/>
</dbReference>
<dbReference type="InterPro" id="IPR035897">
    <property type="entry name" value="Toll_tir_struct_dom_sf"/>
</dbReference>
<keyword evidence="9 13" id="KW-0675">Receptor</keyword>
<evidence type="ECO:0000256" key="8">
    <source>
        <dbReference type="ARBA" id="ARBA00023136"/>
    </source>
</evidence>
<proteinExistence type="inferred from homology"/>
<evidence type="ECO:0000256" key="2">
    <source>
        <dbReference type="ARBA" id="ARBA00009634"/>
    </source>
</evidence>
<dbReference type="PROSITE" id="PS50104">
    <property type="entry name" value="TIR"/>
    <property type="match status" value="1"/>
</dbReference>
<comment type="subcellular location">
    <subcellularLocation>
        <location evidence="1">Membrane</location>
        <topology evidence="1">Single-pass membrane protein</topology>
    </subcellularLocation>
</comment>
<protein>
    <submittedName>
        <fullName evidence="13">Toll-like receptor Tollo</fullName>
    </submittedName>
</protein>
<evidence type="ECO:0000256" key="6">
    <source>
        <dbReference type="ARBA" id="ARBA00022737"/>
    </source>
</evidence>
<keyword evidence="4" id="KW-0812">Transmembrane</keyword>
<dbReference type="Pfam" id="PF13855">
    <property type="entry name" value="LRR_8"/>
    <property type="match status" value="4"/>
</dbReference>
<dbReference type="InterPro" id="IPR032675">
    <property type="entry name" value="LRR_dom_sf"/>
</dbReference>
<evidence type="ECO:0000256" key="11">
    <source>
        <dbReference type="SAM" id="SignalP"/>
    </source>
</evidence>
<name>A0A9Q1H2Z3_HOLLE</name>
<feature type="signal peptide" evidence="11">
    <location>
        <begin position="1"/>
        <end position="23"/>
    </location>
</feature>
<evidence type="ECO:0000256" key="4">
    <source>
        <dbReference type="ARBA" id="ARBA00022692"/>
    </source>
</evidence>
<keyword evidence="8" id="KW-0472">Membrane</keyword>
<dbReference type="InterPro" id="IPR001611">
    <property type="entry name" value="Leu-rich_rpt"/>
</dbReference>
<feature type="chain" id="PRO_5040384138" evidence="11">
    <location>
        <begin position="24"/>
        <end position="1047"/>
    </location>
</feature>